<keyword evidence="6" id="KW-1185">Reference proteome</keyword>
<feature type="compositionally biased region" description="Polar residues" evidence="5">
    <location>
        <begin position="52"/>
        <end position="62"/>
    </location>
</feature>
<evidence type="ECO:0000256" key="4">
    <source>
        <dbReference type="SAM" id="Coils"/>
    </source>
</evidence>
<dbReference type="Proteomes" id="UP000504615">
    <property type="component" value="Unplaced"/>
</dbReference>
<evidence type="ECO:0000313" key="6">
    <source>
        <dbReference type="Proteomes" id="UP000504615"/>
    </source>
</evidence>
<dbReference type="GO" id="GO:0030496">
    <property type="term" value="C:midbody"/>
    <property type="evidence" value="ECO:0007669"/>
    <property type="project" value="TreeGrafter"/>
</dbReference>
<dbReference type="InterPro" id="IPR026757">
    <property type="entry name" value="ENTR1"/>
</dbReference>
<dbReference type="RefSeq" id="XP_011643423.1">
    <property type="nucleotide sequence ID" value="XM_011645121.2"/>
</dbReference>
<dbReference type="GO" id="GO:0005813">
    <property type="term" value="C:centrosome"/>
    <property type="evidence" value="ECO:0007669"/>
    <property type="project" value="TreeGrafter"/>
</dbReference>
<dbReference type="GO" id="GO:0032465">
    <property type="term" value="P:regulation of cytokinesis"/>
    <property type="evidence" value="ECO:0007669"/>
    <property type="project" value="TreeGrafter"/>
</dbReference>
<dbReference type="GO" id="GO:1903566">
    <property type="term" value="P:positive regulation of protein localization to cilium"/>
    <property type="evidence" value="ECO:0007669"/>
    <property type="project" value="TreeGrafter"/>
</dbReference>
<dbReference type="GO" id="GO:0036064">
    <property type="term" value="C:ciliary basal body"/>
    <property type="evidence" value="ECO:0007669"/>
    <property type="project" value="TreeGrafter"/>
</dbReference>
<dbReference type="OrthoDB" id="6499155at2759"/>
<organism evidence="6 7">
    <name type="scientific">Pogonomyrmex barbatus</name>
    <name type="common">red harvester ant</name>
    <dbReference type="NCBI Taxonomy" id="144034"/>
    <lineage>
        <taxon>Eukaryota</taxon>
        <taxon>Metazoa</taxon>
        <taxon>Ecdysozoa</taxon>
        <taxon>Arthropoda</taxon>
        <taxon>Hexapoda</taxon>
        <taxon>Insecta</taxon>
        <taxon>Pterygota</taxon>
        <taxon>Neoptera</taxon>
        <taxon>Endopterygota</taxon>
        <taxon>Hymenoptera</taxon>
        <taxon>Apocrita</taxon>
        <taxon>Aculeata</taxon>
        <taxon>Formicoidea</taxon>
        <taxon>Formicidae</taxon>
        <taxon>Myrmicinae</taxon>
        <taxon>Pogonomyrmex</taxon>
    </lineage>
</organism>
<sequence>MASRKKTDDTGRRSSLPKRHVWSSSSDEEEKKTTAAVWPSCVAACRNPPSPSGNKAISPSSSSDEEKMTSTYCRDTQSRNNPSPASDPFVRSRVNPVEQSIGQDASSRRDNNPFSFKAFLKNGTPQINYHTTGARPKVYSSSASSPGSVLDKDNGSGVYSGRNPTELPDFVQDHLVIEQCYLNHENSQPVLPDVDNLPDFALNSVEQRQSRLRNEAKKNDSDVLCDDLRSFDLTDTLHKSMSHRDHSVPNAMHSNHLDLPMFENRLEENAPSLPRPEHRGFPFDLPLPFPDSNPNINATTRNDSLSGSEVNIHKSLPDFLSDGPIHNRTTDSEPTTSMAESAERRLLLENEELREQLWTVQRQLIEKTERIRSLEAELLSKREVEHEETVHLEKAMEQVEDNLKRSTKRAVNAESTVTSLKKEIKALTTEISLLRLENSELRAGISAAGRSESNAGAANMNRTVRRLARDLFAAASSAEVSLRYP</sequence>
<accession>A0A6I9WJX4</accession>
<evidence type="ECO:0000313" key="7">
    <source>
        <dbReference type="RefSeq" id="XP_011643423.1"/>
    </source>
</evidence>
<feature type="compositionally biased region" description="Polar residues" evidence="5">
    <location>
        <begin position="69"/>
        <end position="84"/>
    </location>
</feature>
<dbReference type="KEGG" id="pbar:105431130"/>
<comment type="similarity">
    <text evidence="1">Belongs to the ENTR1 family.</text>
</comment>
<proteinExistence type="inferred from homology"/>
<evidence type="ECO:0000256" key="5">
    <source>
        <dbReference type="SAM" id="MobiDB-lite"/>
    </source>
</evidence>
<dbReference type="GO" id="GO:0045724">
    <property type="term" value="P:positive regulation of cilium assembly"/>
    <property type="evidence" value="ECO:0007669"/>
    <property type="project" value="TreeGrafter"/>
</dbReference>
<reference evidence="7" key="1">
    <citation type="submission" date="2025-08" db="UniProtKB">
        <authorList>
            <consortium name="RefSeq"/>
        </authorList>
    </citation>
    <scope>IDENTIFICATION</scope>
</reference>
<feature type="compositionally biased region" description="Polar residues" evidence="5">
    <location>
        <begin position="292"/>
        <end position="309"/>
    </location>
</feature>
<gene>
    <name evidence="7" type="primary">LOC105431130</name>
</gene>
<evidence type="ECO:0000256" key="3">
    <source>
        <dbReference type="ARBA" id="ARBA00023054"/>
    </source>
</evidence>
<dbReference type="AlphaFoldDB" id="A0A6I9WJX4"/>
<protein>
    <recommendedName>
        <fullName evidence="2">Endosome-associated-trafficking regulator 1</fullName>
    </recommendedName>
</protein>
<feature type="region of interest" description="Disordered" evidence="5">
    <location>
        <begin position="288"/>
        <end position="338"/>
    </location>
</feature>
<name>A0A6I9WJX4_9HYME</name>
<evidence type="ECO:0000256" key="1">
    <source>
        <dbReference type="ARBA" id="ARBA00007791"/>
    </source>
</evidence>
<feature type="coiled-coil region" evidence="4">
    <location>
        <begin position="350"/>
        <end position="437"/>
    </location>
</feature>
<dbReference type="GeneID" id="105431130"/>
<evidence type="ECO:0000256" key="2">
    <source>
        <dbReference type="ARBA" id="ARBA00016007"/>
    </source>
</evidence>
<feature type="region of interest" description="Disordered" evidence="5">
    <location>
        <begin position="1"/>
        <end position="156"/>
    </location>
</feature>
<dbReference type="PANTHER" id="PTHR31259:SF3">
    <property type="entry name" value="ENDOSOME-ASSOCIATED-TRAFFICKING REGULATOR 1"/>
    <property type="match status" value="1"/>
</dbReference>
<dbReference type="PANTHER" id="PTHR31259">
    <property type="entry name" value="ENDOSOME-ASSOCIATED TRAFFICKING REGULATOR 1"/>
    <property type="match status" value="1"/>
</dbReference>
<dbReference type="GO" id="GO:0005769">
    <property type="term" value="C:early endosome"/>
    <property type="evidence" value="ECO:0007669"/>
    <property type="project" value="TreeGrafter"/>
</dbReference>
<feature type="compositionally biased region" description="Basic and acidic residues" evidence="5">
    <location>
        <begin position="1"/>
        <end position="12"/>
    </location>
</feature>
<keyword evidence="3 4" id="KW-0175">Coiled coil</keyword>
<dbReference type="GO" id="GO:0055037">
    <property type="term" value="C:recycling endosome"/>
    <property type="evidence" value="ECO:0007669"/>
    <property type="project" value="TreeGrafter"/>
</dbReference>